<evidence type="ECO:0000256" key="11">
    <source>
        <dbReference type="ARBA" id="ARBA00023137"/>
    </source>
</evidence>
<evidence type="ECO:0000256" key="4">
    <source>
        <dbReference type="ARBA" id="ARBA00022490"/>
    </source>
</evidence>
<evidence type="ECO:0000256" key="13">
    <source>
        <dbReference type="ARBA" id="ARBA00051245"/>
    </source>
</evidence>
<dbReference type="GO" id="GO:0004714">
    <property type="term" value="F:transmembrane receptor protein tyrosine kinase activity"/>
    <property type="evidence" value="ECO:0007669"/>
    <property type="project" value="UniProtKB-EC"/>
</dbReference>
<dbReference type="AlphaFoldDB" id="A0AA39HPF2"/>
<comment type="similarity">
    <text evidence="14">Belongs to the protein kinase superfamily. Tyr protein kinase family. Fes/fps subfamily.</text>
</comment>
<evidence type="ECO:0000256" key="14">
    <source>
        <dbReference type="ARBA" id="ARBA00061333"/>
    </source>
</evidence>
<dbReference type="GO" id="GO:0005886">
    <property type="term" value="C:plasma membrane"/>
    <property type="evidence" value="ECO:0007669"/>
    <property type="project" value="UniProtKB-SubCell"/>
</dbReference>
<protein>
    <recommendedName>
        <fullName evidence="17">Tyrosine-protein kinase</fullName>
        <ecNumber evidence="17">2.7.10.2</ecNumber>
    </recommendedName>
</protein>
<evidence type="ECO:0000313" key="20">
    <source>
        <dbReference type="EMBL" id="KAK0409645.1"/>
    </source>
</evidence>
<dbReference type="Gene3D" id="3.30.200.20">
    <property type="entry name" value="Phosphorylase Kinase, domain 1"/>
    <property type="match status" value="1"/>
</dbReference>
<dbReference type="Gene3D" id="1.10.510.10">
    <property type="entry name" value="Transferase(Phosphotransferase) domain 1"/>
    <property type="match status" value="1"/>
</dbReference>
<dbReference type="PROSITE" id="PS50011">
    <property type="entry name" value="PROTEIN_KINASE_DOM"/>
    <property type="match status" value="1"/>
</dbReference>
<dbReference type="InterPro" id="IPR000980">
    <property type="entry name" value="SH2"/>
</dbReference>
<dbReference type="Gene3D" id="3.30.505.10">
    <property type="entry name" value="SH2 domain"/>
    <property type="match status" value="1"/>
</dbReference>
<evidence type="ECO:0000256" key="10">
    <source>
        <dbReference type="ARBA" id="ARBA00023136"/>
    </source>
</evidence>
<keyword evidence="3" id="KW-1003">Cell membrane</keyword>
<comment type="subcellular location">
    <subcellularLocation>
        <location evidence="1">Cell membrane</location>
        <topology evidence="1">Peripheral membrane protein</topology>
    </subcellularLocation>
    <subcellularLocation>
        <location evidence="2">Cytoplasm</location>
    </subcellularLocation>
</comment>
<keyword evidence="6 16" id="KW-0547">Nucleotide-binding</keyword>
<reference evidence="20" key="1">
    <citation type="submission" date="2023-06" db="EMBL/GenBank/DDBJ databases">
        <title>Genomic analysis of the entomopathogenic nematode Steinernema hermaphroditum.</title>
        <authorList>
            <person name="Schwarz E.M."/>
            <person name="Heppert J.K."/>
            <person name="Baniya A."/>
            <person name="Schwartz H.T."/>
            <person name="Tan C.-H."/>
            <person name="Antoshechkin I."/>
            <person name="Sternberg P.W."/>
            <person name="Goodrich-Blair H."/>
            <person name="Dillman A.R."/>
        </authorList>
    </citation>
    <scope>NUCLEOTIDE SEQUENCE</scope>
    <source>
        <strain evidence="20">PS9179</strain>
        <tissue evidence="20">Whole animal</tissue>
    </source>
</reference>
<dbReference type="SMART" id="SM00219">
    <property type="entry name" value="TyrKc"/>
    <property type="match status" value="1"/>
</dbReference>
<dbReference type="CDD" id="cd00192">
    <property type="entry name" value="PTKc"/>
    <property type="match status" value="1"/>
</dbReference>
<dbReference type="CDD" id="cd10361">
    <property type="entry name" value="SH2_Fps_family"/>
    <property type="match status" value="1"/>
</dbReference>
<keyword evidence="9 15" id="KW-0727">SH2 domain</keyword>
<organism evidence="20 21">
    <name type="scientific">Steinernema hermaphroditum</name>
    <dbReference type="NCBI Taxonomy" id="289476"/>
    <lineage>
        <taxon>Eukaryota</taxon>
        <taxon>Metazoa</taxon>
        <taxon>Ecdysozoa</taxon>
        <taxon>Nematoda</taxon>
        <taxon>Chromadorea</taxon>
        <taxon>Rhabditida</taxon>
        <taxon>Tylenchina</taxon>
        <taxon>Panagrolaimomorpha</taxon>
        <taxon>Strongyloidoidea</taxon>
        <taxon>Steinernematidae</taxon>
        <taxon>Steinernema</taxon>
    </lineage>
</organism>
<sequence>MCSVARSSYSREEDAQARRMLESLQSLYMESVAGGRLFLPQLHSEKCRRFSGPLQKLLTNVVAMTTSQINPSLSGDPHGVPPSDDCKSISDDVRCADYYHGLVPRADIEPLLKVSGDFLLRKTESQGRIVLALSARWETKVKHFMINQNEAHEYYLESHTDKSVKDLIDWHKTTKTPVSCNSGVILRKPVERPPWILNHDAIKFKKKLGEGAFGEVYMADFTTENEGTIQVAVKTMRDEVGREARLKFMKEARLMRKLQHKHIVRILGVAVHEHPLMILMELCPGGSVLSYLRKNKGNTSQTVKLRFALEGAIGLSYLEKQNCIHRDIAARNCLLTDRNEVKISDFGMSDERKQVTDDKLDKVPVKWLAPETMQNKIYSAKSDVWSYGVMVWEIYSEGSEPYPNLTNIQTRAKIVVQNYRMDMPKDTPAGVGKIISQCWSKEPNDRPTFAKIVEGLQILKNK</sequence>
<evidence type="ECO:0000256" key="17">
    <source>
        <dbReference type="RuleBase" id="RU362096"/>
    </source>
</evidence>
<comment type="catalytic activity">
    <reaction evidence="13 17">
        <text>L-tyrosyl-[protein] + ATP = O-phospho-L-tyrosyl-[protein] + ADP + H(+)</text>
        <dbReference type="Rhea" id="RHEA:10596"/>
        <dbReference type="Rhea" id="RHEA-COMP:10136"/>
        <dbReference type="Rhea" id="RHEA-COMP:20101"/>
        <dbReference type="ChEBI" id="CHEBI:15378"/>
        <dbReference type="ChEBI" id="CHEBI:30616"/>
        <dbReference type="ChEBI" id="CHEBI:46858"/>
        <dbReference type="ChEBI" id="CHEBI:61978"/>
        <dbReference type="ChEBI" id="CHEBI:456216"/>
        <dbReference type="EC" id="2.7.10.2"/>
    </reaction>
</comment>
<dbReference type="InterPro" id="IPR020635">
    <property type="entry name" value="Tyr_kinase_cat_dom"/>
</dbReference>
<feature type="domain" description="Protein kinase" evidence="19">
    <location>
        <begin position="202"/>
        <end position="459"/>
    </location>
</feature>
<dbReference type="SMART" id="SM00252">
    <property type="entry name" value="SH2"/>
    <property type="match status" value="1"/>
</dbReference>
<keyword evidence="21" id="KW-1185">Reference proteome</keyword>
<dbReference type="InterPro" id="IPR001245">
    <property type="entry name" value="Ser-Thr/Tyr_kinase_cat_dom"/>
</dbReference>
<dbReference type="GO" id="GO:0005524">
    <property type="term" value="F:ATP binding"/>
    <property type="evidence" value="ECO:0007669"/>
    <property type="project" value="UniProtKB-UniRule"/>
</dbReference>
<dbReference type="InterPro" id="IPR050198">
    <property type="entry name" value="Non-receptor_tyrosine_kinases"/>
</dbReference>
<dbReference type="InterPro" id="IPR035849">
    <property type="entry name" value="Fes/Fps/Fer_SH2"/>
</dbReference>
<dbReference type="EMBL" id="JAUCMV010000003">
    <property type="protein sequence ID" value="KAK0409645.1"/>
    <property type="molecule type" value="Genomic_DNA"/>
</dbReference>
<dbReference type="InterPro" id="IPR008266">
    <property type="entry name" value="Tyr_kinase_AS"/>
</dbReference>
<evidence type="ECO:0000259" key="18">
    <source>
        <dbReference type="PROSITE" id="PS50001"/>
    </source>
</evidence>
<dbReference type="Pfam" id="PF00017">
    <property type="entry name" value="SH2"/>
    <property type="match status" value="1"/>
</dbReference>
<keyword evidence="4" id="KW-0963">Cytoplasm</keyword>
<evidence type="ECO:0000256" key="7">
    <source>
        <dbReference type="ARBA" id="ARBA00022777"/>
    </source>
</evidence>
<dbReference type="GO" id="GO:0005737">
    <property type="term" value="C:cytoplasm"/>
    <property type="evidence" value="ECO:0007669"/>
    <property type="project" value="UniProtKB-SubCell"/>
</dbReference>
<dbReference type="PROSITE" id="PS50001">
    <property type="entry name" value="SH2"/>
    <property type="match status" value="1"/>
</dbReference>
<keyword evidence="7 17" id="KW-0418">Kinase</keyword>
<dbReference type="SUPFAM" id="SSF56112">
    <property type="entry name" value="Protein kinase-like (PK-like)"/>
    <property type="match status" value="1"/>
</dbReference>
<evidence type="ECO:0000256" key="9">
    <source>
        <dbReference type="ARBA" id="ARBA00022999"/>
    </source>
</evidence>
<dbReference type="PROSITE" id="PS00107">
    <property type="entry name" value="PROTEIN_KINASE_ATP"/>
    <property type="match status" value="1"/>
</dbReference>
<evidence type="ECO:0000256" key="5">
    <source>
        <dbReference type="ARBA" id="ARBA00022679"/>
    </source>
</evidence>
<proteinExistence type="inferred from homology"/>
<dbReference type="GO" id="GO:0048680">
    <property type="term" value="P:positive regulation of axon regeneration"/>
    <property type="evidence" value="ECO:0007669"/>
    <property type="project" value="UniProtKB-ARBA"/>
</dbReference>
<evidence type="ECO:0000259" key="19">
    <source>
        <dbReference type="PROSITE" id="PS50011"/>
    </source>
</evidence>
<dbReference type="GO" id="GO:0004715">
    <property type="term" value="F:non-membrane spanning protein tyrosine kinase activity"/>
    <property type="evidence" value="ECO:0007669"/>
    <property type="project" value="UniProtKB-EC"/>
</dbReference>
<keyword evidence="8 16" id="KW-0067">ATP-binding</keyword>
<evidence type="ECO:0000313" key="21">
    <source>
        <dbReference type="Proteomes" id="UP001175271"/>
    </source>
</evidence>
<keyword evidence="11 17" id="KW-0829">Tyrosine-protein kinase</keyword>
<evidence type="ECO:0000256" key="1">
    <source>
        <dbReference type="ARBA" id="ARBA00004202"/>
    </source>
</evidence>
<keyword evidence="10" id="KW-0472">Membrane</keyword>
<dbReference type="InterPro" id="IPR036860">
    <property type="entry name" value="SH2_dom_sf"/>
</dbReference>
<dbReference type="Proteomes" id="UP001175271">
    <property type="component" value="Unassembled WGS sequence"/>
</dbReference>
<comment type="catalytic activity">
    <reaction evidence="12">
        <text>L-tyrosyl-[protein] + ATP = O-phospho-L-tyrosyl-[protein] + ADP + H(+)</text>
        <dbReference type="Rhea" id="RHEA:10596"/>
        <dbReference type="Rhea" id="RHEA-COMP:10136"/>
        <dbReference type="Rhea" id="RHEA-COMP:20101"/>
        <dbReference type="ChEBI" id="CHEBI:15378"/>
        <dbReference type="ChEBI" id="CHEBI:30616"/>
        <dbReference type="ChEBI" id="CHEBI:46858"/>
        <dbReference type="ChEBI" id="CHEBI:61978"/>
        <dbReference type="ChEBI" id="CHEBI:456216"/>
        <dbReference type="EC" id="2.7.10.1"/>
    </reaction>
</comment>
<dbReference type="FunFam" id="3.30.200.20:FF:000194">
    <property type="entry name" value="protein-tyrosine kinase 2-beta isoform X1"/>
    <property type="match status" value="1"/>
</dbReference>
<dbReference type="EC" id="2.7.10.2" evidence="17"/>
<name>A0AA39HPF2_9BILA</name>
<evidence type="ECO:0000256" key="3">
    <source>
        <dbReference type="ARBA" id="ARBA00022475"/>
    </source>
</evidence>
<accession>A0AA39HPF2</accession>
<feature type="binding site" evidence="16">
    <location>
        <position position="234"/>
    </location>
    <ligand>
        <name>ATP</name>
        <dbReference type="ChEBI" id="CHEBI:30616"/>
    </ligand>
</feature>
<dbReference type="SUPFAM" id="SSF55550">
    <property type="entry name" value="SH2 domain"/>
    <property type="match status" value="1"/>
</dbReference>
<dbReference type="InterPro" id="IPR017441">
    <property type="entry name" value="Protein_kinase_ATP_BS"/>
</dbReference>
<comment type="caution">
    <text evidence="20">The sequence shown here is derived from an EMBL/GenBank/DDBJ whole genome shotgun (WGS) entry which is preliminary data.</text>
</comment>
<evidence type="ECO:0000256" key="16">
    <source>
        <dbReference type="PROSITE-ProRule" id="PRU10141"/>
    </source>
</evidence>
<feature type="domain" description="SH2" evidence="18">
    <location>
        <begin position="98"/>
        <end position="190"/>
    </location>
</feature>
<keyword evidence="5 17" id="KW-0808">Transferase</keyword>
<dbReference type="GO" id="GO:0061564">
    <property type="term" value="P:axon development"/>
    <property type="evidence" value="ECO:0007669"/>
    <property type="project" value="UniProtKB-ARBA"/>
</dbReference>
<dbReference type="PANTHER" id="PTHR24418">
    <property type="entry name" value="TYROSINE-PROTEIN KINASE"/>
    <property type="match status" value="1"/>
</dbReference>
<dbReference type="InterPro" id="IPR000719">
    <property type="entry name" value="Prot_kinase_dom"/>
</dbReference>
<dbReference type="PROSITE" id="PS00109">
    <property type="entry name" value="PROTEIN_KINASE_TYR"/>
    <property type="match status" value="1"/>
</dbReference>
<dbReference type="FunFam" id="1.10.510.10:FF:001512">
    <property type="entry name" value="Receptor tyrosine-protein kinase erbB-2"/>
    <property type="match status" value="1"/>
</dbReference>
<dbReference type="InterPro" id="IPR011009">
    <property type="entry name" value="Kinase-like_dom_sf"/>
</dbReference>
<evidence type="ECO:0000256" key="15">
    <source>
        <dbReference type="PROSITE-ProRule" id="PRU00191"/>
    </source>
</evidence>
<evidence type="ECO:0000256" key="2">
    <source>
        <dbReference type="ARBA" id="ARBA00004496"/>
    </source>
</evidence>
<dbReference type="PRINTS" id="PR00109">
    <property type="entry name" value="TYRKINASE"/>
</dbReference>
<evidence type="ECO:0000256" key="12">
    <source>
        <dbReference type="ARBA" id="ARBA00051243"/>
    </source>
</evidence>
<evidence type="ECO:0000256" key="8">
    <source>
        <dbReference type="ARBA" id="ARBA00022840"/>
    </source>
</evidence>
<evidence type="ECO:0000256" key="6">
    <source>
        <dbReference type="ARBA" id="ARBA00022741"/>
    </source>
</evidence>
<gene>
    <name evidence="20" type="ORF">QR680_004672</name>
</gene>
<dbReference type="Pfam" id="PF07714">
    <property type="entry name" value="PK_Tyr_Ser-Thr"/>
    <property type="match status" value="1"/>
</dbReference>